<organism evidence="1">
    <name type="scientific">Rhizophora mucronata</name>
    <name type="common">Asiatic mangrove</name>
    <dbReference type="NCBI Taxonomy" id="61149"/>
    <lineage>
        <taxon>Eukaryota</taxon>
        <taxon>Viridiplantae</taxon>
        <taxon>Streptophyta</taxon>
        <taxon>Embryophyta</taxon>
        <taxon>Tracheophyta</taxon>
        <taxon>Spermatophyta</taxon>
        <taxon>Magnoliopsida</taxon>
        <taxon>eudicotyledons</taxon>
        <taxon>Gunneridae</taxon>
        <taxon>Pentapetalae</taxon>
        <taxon>rosids</taxon>
        <taxon>fabids</taxon>
        <taxon>Malpighiales</taxon>
        <taxon>Rhizophoraceae</taxon>
        <taxon>Rhizophora</taxon>
    </lineage>
</organism>
<dbReference type="EMBL" id="GGEC01001047">
    <property type="protein sequence ID" value="MBW81530.1"/>
    <property type="molecule type" value="Transcribed_RNA"/>
</dbReference>
<reference evidence="1" key="1">
    <citation type="submission" date="2018-02" db="EMBL/GenBank/DDBJ databases">
        <title>Rhizophora mucronata_Transcriptome.</title>
        <authorList>
            <person name="Meera S.P."/>
            <person name="Sreeshan A."/>
            <person name="Augustine A."/>
        </authorList>
    </citation>
    <scope>NUCLEOTIDE SEQUENCE</scope>
    <source>
        <tissue evidence="1">Leaf</tissue>
    </source>
</reference>
<sequence length="42" mass="5068">MVQITHLVCTLYTEEFSKLDYQSFLKIIDLYPENREIIAILY</sequence>
<accession>A0A2P2IJW7</accession>
<protein>
    <submittedName>
        <fullName evidence="1">Uncharacterized protein</fullName>
    </submittedName>
</protein>
<evidence type="ECO:0000313" key="1">
    <source>
        <dbReference type="EMBL" id="MBW81530.1"/>
    </source>
</evidence>
<proteinExistence type="predicted"/>
<name>A0A2P2IJW7_RHIMU</name>
<dbReference type="AlphaFoldDB" id="A0A2P2IJW7"/>